<evidence type="ECO:0000259" key="2">
    <source>
        <dbReference type="Pfam" id="PF06439"/>
    </source>
</evidence>
<keyword evidence="4" id="KW-1185">Reference proteome</keyword>
<reference evidence="3 4" key="1">
    <citation type="submission" date="2019-02" db="EMBL/GenBank/DDBJ databases">
        <title>Deep-cultivation of Planctomycetes and their phenomic and genomic characterization uncovers novel biology.</title>
        <authorList>
            <person name="Wiegand S."/>
            <person name="Jogler M."/>
            <person name="Boedeker C."/>
            <person name="Pinto D."/>
            <person name="Vollmers J."/>
            <person name="Rivas-Marin E."/>
            <person name="Kohn T."/>
            <person name="Peeters S.H."/>
            <person name="Heuer A."/>
            <person name="Rast P."/>
            <person name="Oberbeckmann S."/>
            <person name="Bunk B."/>
            <person name="Jeske O."/>
            <person name="Meyerdierks A."/>
            <person name="Storesund J.E."/>
            <person name="Kallscheuer N."/>
            <person name="Luecker S."/>
            <person name="Lage O.M."/>
            <person name="Pohl T."/>
            <person name="Merkel B.J."/>
            <person name="Hornburger P."/>
            <person name="Mueller R.-W."/>
            <person name="Bruemmer F."/>
            <person name="Labrenz M."/>
            <person name="Spormann A.M."/>
            <person name="Op den Camp H."/>
            <person name="Overmann J."/>
            <person name="Amann R."/>
            <person name="Jetten M.S.M."/>
            <person name="Mascher T."/>
            <person name="Medema M.H."/>
            <person name="Devos D.P."/>
            <person name="Kaster A.-K."/>
            <person name="Ovreas L."/>
            <person name="Rohde M."/>
            <person name="Galperin M.Y."/>
            <person name="Jogler C."/>
        </authorList>
    </citation>
    <scope>NUCLEOTIDE SEQUENCE [LARGE SCALE GENOMIC DNA]</scope>
    <source>
        <strain evidence="3 4">Mal52</strain>
    </source>
</reference>
<feature type="domain" description="3-keto-alpha-glucoside-1,2-lyase/3-keto-2-hydroxy-glucal hydratase" evidence="2">
    <location>
        <begin position="251"/>
        <end position="435"/>
    </location>
</feature>
<sequence length="438" mass="48555" precursor="true">MKRFSGWTSVLAVTAIICGGALAAEPVTPKGFRAIFNGKDLTGWHGDNPHQTAKAPAEEKKAAIEAQQAEFLAHWSVDNGELVNDGHGPYATTDEEYGDIDFLIDYKTVAKADSGIYLRGAPQVQIWDYTEEGGKWDRNADKGSGGLFNNRANTPGQLPLVLADRPFGEWNQFRIRQIGSRTWVYLNDKLVVENAIMENYWDKDRKKPLPARGPIHLQTHGGEIRWRNIAVRDIPGEEANEILRGDDEAQGFTSLFNGKDLTGWTGALDSYEVIDGTLRCKEGAGSVLFTEEEYGDFVARIEFKLPPGGNNGLAIRYPGKGQASTVGMTEIQILDDTAEKYAKLDPRQYNGSVYGMIPAHRGYLRPVGEWNYEEVTVKGSKIKVELNGTVIVDGDVSQVTEFKDDTEHPGKDRTTGYFGLTGHKDPVEFRNIAIKRLD</sequence>
<feature type="domain" description="3-keto-alpha-glucoside-1,2-lyase/3-keto-2-hydroxy-glucal hydratase" evidence="2">
    <location>
        <begin position="31"/>
        <end position="232"/>
    </location>
</feature>
<dbReference type="RefSeq" id="WP_145379012.1">
    <property type="nucleotide sequence ID" value="NZ_CP036276.1"/>
</dbReference>
<evidence type="ECO:0000313" key="4">
    <source>
        <dbReference type="Proteomes" id="UP000319383"/>
    </source>
</evidence>
<evidence type="ECO:0000313" key="3">
    <source>
        <dbReference type="EMBL" id="QDU46508.1"/>
    </source>
</evidence>
<dbReference type="KEGG" id="sdyn:Mal52_50290"/>
<dbReference type="Pfam" id="PF06439">
    <property type="entry name" value="3keto-disac_hyd"/>
    <property type="match status" value="2"/>
</dbReference>
<protein>
    <recommendedName>
        <fullName evidence="2">3-keto-alpha-glucoside-1,2-lyase/3-keto-2-hydroxy-glucal hydratase domain-containing protein</fullName>
    </recommendedName>
</protein>
<dbReference type="EMBL" id="CP036276">
    <property type="protein sequence ID" value="QDU46508.1"/>
    <property type="molecule type" value="Genomic_DNA"/>
</dbReference>
<accession>A0A517ZVL3</accession>
<dbReference type="InterPro" id="IPR010496">
    <property type="entry name" value="AL/BT2_dom"/>
</dbReference>
<evidence type="ECO:0000256" key="1">
    <source>
        <dbReference type="SAM" id="SignalP"/>
    </source>
</evidence>
<dbReference type="Gene3D" id="2.60.120.560">
    <property type="entry name" value="Exo-inulinase, domain 1"/>
    <property type="match status" value="2"/>
</dbReference>
<dbReference type="Proteomes" id="UP000319383">
    <property type="component" value="Chromosome"/>
</dbReference>
<feature type="chain" id="PRO_5021856047" description="3-keto-alpha-glucoside-1,2-lyase/3-keto-2-hydroxy-glucal hydratase domain-containing protein" evidence="1">
    <location>
        <begin position="24"/>
        <end position="438"/>
    </location>
</feature>
<name>A0A517ZVL3_9PLAN</name>
<organism evidence="3 4">
    <name type="scientific">Symmachiella dynata</name>
    <dbReference type="NCBI Taxonomy" id="2527995"/>
    <lineage>
        <taxon>Bacteria</taxon>
        <taxon>Pseudomonadati</taxon>
        <taxon>Planctomycetota</taxon>
        <taxon>Planctomycetia</taxon>
        <taxon>Planctomycetales</taxon>
        <taxon>Planctomycetaceae</taxon>
        <taxon>Symmachiella</taxon>
    </lineage>
</organism>
<feature type="signal peptide" evidence="1">
    <location>
        <begin position="1"/>
        <end position="23"/>
    </location>
</feature>
<dbReference type="GO" id="GO:0016787">
    <property type="term" value="F:hydrolase activity"/>
    <property type="evidence" value="ECO:0007669"/>
    <property type="project" value="InterPro"/>
</dbReference>
<keyword evidence="1" id="KW-0732">Signal</keyword>
<proteinExistence type="predicted"/>
<gene>
    <name evidence="3" type="ORF">Mal52_50290</name>
</gene>
<dbReference type="AlphaFoldDB" id="A0A517ZVL3"/>